<evidence type="ECO:0000313" key="2">
    <source>
        <dbReference type="EMBL" id="MBL0407548.1"/>
    </source>
</evidence>
<keyword evidence="1" id="KW-0732">Signal</keyword>
<protein>
    <recommendedName>
        <fullName evidence="4">ABC transporter substrate-binding protein</fullName>
    </recommendedName>
</protein>
<dbReference type="SUPFAM" id="SSF53850">
    <property type="entry name" value="Periplasmic binding protein-like II"/>
    <property type="match status" value="1"/>
</dbReference>
<keyword evidence="3" id="KW-1185">Reference proteome</keyword>
<organism evidence="2 3">
    <name type="scientific">Microvirga aerilata</name>
    <dbReference type="NCBI Taxonomy" id="670292"/>
    <lineage>
        <taxon>Bacteria</taxon>
        <taxon>Pseudomonadati</taxon>
        <taxon>Pseudomonadota</taxon>
        <taxon>Alphaproteobacteria</taxon>
        <taxon>Hyphomicrobiales</taxon>
        <taxon>Methylobacteriaceae</taxon>
        <taxon>Microvirga</taxon>
    </lineage>
</organism>
<dbReference type="PANTHER" id="PTHR37945">
    <property type="entry name" value="EXTRACELLULAR TUNGSTATE BINDING PROTEIN"/>
    <property type="match status" value="1"/>
</dbReference>
<feature type="chain" id="PRO_5037082849" description="ABC transporter substrate-binding protein" evidence="1">
    <location>
        <begin position="24"/>
        <end position="269"/>
    </location>
</feature>
<sequence length="269" mass="29048">MSLYRTVLAIVVTALFCLGPARAQERTIRVGVPGGALVQFVQVLAPAFQAETGIAVTATELNPTAPLPDSGADAALLPRRLAERLQSTSQVPSRVVFSGDVILVGSRAEMARVRGLKDIRKALRWIASARGAYMSSSAALGTRDLELSLWQSIGVNVQTRSTWYLEGHGDEAGVLRQAGSMGAYLLVERMTWASQENRRGLEVLVEGDPVLRTDYVSYLVRETSHDARAWFDWLSSEPARTVIASFSLNGMKVFTPATGSDAEGPPSKT</sequence>
<feature type="signal peptide" evidence="1">
    <location>
        <begin position="1"/>
        <end position="23"/>
    </location>
</feature>
<reference evidence="2" key="1">
    <citation type="submission" date="2021-01" db="EMBL/GenBank/DDBJ databases">
        <title>Microvirga sp.</title>
        <authorList>
            <person name="Kim M.K."/>
        </authorList>
    </citation>
    <scope>NUCLEOTIDE SEQUENCE</scope>
    <source>
        <strain evidence="2">5420S-16</strain>
    </source>
</reference>
<gene>
    <name evidence="2" type="ORF">JKG68_26890</name>
</gene>
<dbReference type="Gene3D" id="3.40.190.10">
    <property type="entry name" value="Periplasmic binding protein-like II"/>
    <property type="match status" value="2"/>
</dbReference>
<dbReference type="AlphaFoldDB" id="A0A937CYY4"/>
<evidence type="ECO:0008006" key="4">
    <source>
        <dbReference type="Google" id="ProtNLM"/>
    </source>
</evidence>
<evidence type="ECO:0000313" key="3">
    <source>
        <dbReference type="Proteomes" id="UP000605848"/>
    </source>
</evidence>
<proteinExistence type="predicted"/>
<dbReference type="Proteomes" id="UP000605848">
    <property type="component" value="Unassembled WGS sequence"/>
</dbReference>
<dbReference type="InterPro" id="IPR052738">
    <property type="entry name" value="ABC-Tungstate_binding"/>
</dbReference>
<evidence type="ECO:0000256" key="1">
    <source>
        <dbReference type="SAM" id="SignalP"/>
    </source>
</evidence>
<comment type="caution">
    <text evidence="2">The sequence shown here is derived from an EMBL/GenBank/DDBJ whole genome shotgun (WGS) entry which is preliminary data.</text>
</comment>
<name>A0A937CYY4_9HYPH</name>
<accession>A0A937CYY4</accession>
<dbReference type="EMBL" id="JAEQMY010000090">
    <property type="protein sequence ID" value="MBL0407548.1"/>
    <property type="molecule type" value="Genomic_DNA"/>
</dbReference>
<dbReference type="PANTHER" id="PTHR37945:SF1">
    <property type="entry name" value="EXTRACELLULAR TUNGSTATE BINDING PROTEIN"/>
    <property type="match status" value="1"/>
</dbReference>
<dbReference type="RefSeq" id="WP_202064894.1">
    <property type="nucleotide sequence ID" value="NZ_JAEQMY010000090.1"/>
</dbReference>